<evidence type="ECO:0000313" key="2">
    <source>
        <dbReference type="EMBL" id="KKM93920.1"/>
    </source>
</evidence>
<dbReference type="AlphaFoldDB" id="A0A0F9NYL0"/>
<sequence length="66" mass="7455">MTTKYRRILSRPKPPTREELNIYMARIATLGQVDHYRFSSGLRSMLVTGVIFLLVAGGLFLWAAGI</sequence>
<keyword evidence="1" id="KW-0472">Membrane</keyword>
<feature type="transmembrane region" description="Helical" evidence="1">
    <location>
        <begin position="45"/>
        <end position="64"/>
    </location>
</feature>
<proteinExistence type="predicted"/>
<gene>
    <name evidence="2" type="ORF">LCGC14_1203520</name>
</gene>
<accession>A0A0F9NYL0</accession>
<keyword evidence="1" id="KW-0812">Transmembrane</keyword>
<reference evidence="2" key="1">
    <citation type="journal article" date="2015" name="Nature">
        <title>Complex archaea that bridge the gap between prokaryotes and eukaryotes.</title>
        <authorList>
            <person name="Spang A."/>
            <person name="Saw J.H."/>
            <person name="Jorgensen S.L."/>
            <person name="Zaremba-Niedzwiedzka K."/>
            <person name="Martijn J."/>
            <person name="Lind A.E."/>
            <person name="van Eijk R."/>
            <person name="Schleper C."/>
            <person name="Guy L."/>
            <person name="Ettema T.J."/>
        </authorList>
    </citation>
    <scope>NUCLEOTIDE SEQUENCE</scope>
</reference>
<evidence type="ECO:0000256" key="1">
    <source>
        <dbReference type="SAM" id="Phobius"/>
    </source>
</evidence>
<organism evidence="2">
    <name type="scientific">marine sediment metagenome</name>
    <dbReference type="NCBI Taxonomy" id="412755"/>
    <lineage>
        <taxon>unclassified sequences</taxon>
        <taxon>metagenomes</taxon>
        <taxon>ecological metagenomes</taxon>
    </lineage>
</organism>
<protein>
    <submittedName>
        <fullName evidence="2">Uncharacterized protein</fullName>
    </submittedName>
</protein>
<comment type="caution">
    <text evidence="2">The sequence shown here is derived from an EMBL/GenBank/DDBJ whole genome shotgun (WGS) entry which is preliminary data.</text>
</comment>
<keyword evidence="1" id="KW-1133">Transmembrane helix</keyword>
<dbReference type="EMBL" id="LAZR01006208">
    <property type="protein sequence ID" value="KKM93920.1"/>
    <property type="molecule type" value="Genomic_DNA"/>
</dbReference>
<name>A0A0F9NYL0_9ZZZZ</name>